<feature type="region of interest" description="Disordered" evidence="1">
    <location>
        <begin position="115"/>
        <end position="165"/>
    </location>
</feature>
<evidence type="ECO:0000313" key="3">
    <source>
        <dbReference type="Proteomes" id="UP000299102"/>
    </source>
</evidence>
<sequence>MFPGGHPSKCRRRPILLDFADRTSVGLFGGIRPLTIDAVRDSSRRTSRNANCDKRVVTVAHLSVHLSRLALIGQNSSEFVSSESRHRQSELVLRVEIVTFHRLRLHHDCTRLVRAHPAGPRPELNPRPRRARPPRGQMGKRPYHNKTQYLGQSKRHHAGATQIVA</sequence>
<organism evidence="2 3">
    <name type="scientific">Eumeta variegata</name>
    <name type="common">Bagworm moth</name>
    <name type="synonym">Eumeta japonica</name>
    <dbReference type="NCBI Taxonomy" id="151549"/>
    <lineage>
        <taxon>Eukaryota</taxon>
        <taxon>Metazoa</taxon>
        <taxon>Ecdysozoa</taxon>
        <taxon>Arthropoda</taxon>
        <taxon>Hexapoda</taxon>
        <taxon>Insecta</taxon>
        <taxon>Pterygota</taxon>
        <taxon>Neoptera</taxon>
        <taxon>Endopterygota</taxon>
        <taxon>Lepidoptera</taxon>
        <taxon>Glossata</taxon>
        <taxon>Ditrysia</taxon>
        <taxon>Tineoidea</taxon>
        <taxon>Psychidae</taxon>
        <taxon>Oiketicinae</taxon>
        <taxon>Eumeta</taxon>
    </lineage>
</organism>
<dbReference type="Proteomes" id="UP000299102">
    <property type="component" value="Unassembled WGS sequence"/>
</dbReference>
<evidence type="ECO:0000313" key="2">
    <source>
        <dbReference type="EMBL" id="GBP20551.1"/>
    </source>
</evidence>
<keyword evidence="3" id="KW-1185">Reference proteome</keyword>
<protein>
    <submittedName>
        <fullName evidence="2">Uncharacterized protein</fullName>
    </submittedName>
</protein>
<evidence type="ECO:0000256" key="1">
    <source>
        <dbReference type="SAM" id="MobiDB-lite"/>
    </source>
</evidence>
<dbReference type="AlphaFoldDB" id="A0A4C1U2K8"/>
<accession>A0A4C1U2K8</accession>
<name>A0A4C1U2K8_EUMVA</name>
<proteinExistence type="predicted"/>
<reference evidence="2 3" key="1">
    <citation type="journal article" date="2019" name="Commun. Biol.">
        <title>The bagworm genome reveals a unique fibroin gene that provides high tensile strength.</title>
        <authorList>
            <person name="Kono N."/>
            <person name="Nakamura H."/>
            <person name="Ohtoshi R."/>
            <person name="Tomita M."/>
            <person name="Numata K."/>
            <person name="Arakawa K."/>
        </authorList>
    </citation>
    <scope>NUCLEOTIDE SEQUENCE [LARGE SCALE GENOMIC DNA]</scope>
</reference>
<dbReference type="EMBL" id="BGZK01000119">
    <property type="protein sequence ID" value="GBP20551.1"/>
    <property type="molecule type" value="Genomic_DNA"/>
</dbReference>
<comment type="caution">
    <text evidence="2">The sequence shown here is derived from an EMBL/GenBank/DDBJ whole genome shotgun (WGS) entry which is preliminary data.</text>
</comment>
<gene>
    <name evidence="2" type="ORF">EVAR_78930_1</name>
</gene>